<reference evidence="13" key="2">
    <citation type="submission" date="2023-01" db="EMBL/GenBank/DDBJ databases">
        <title>Draft genome sequence of Agaribacter marinus strain NBRC 110023.</title>
        <authorList>
            <person name="Sun Q."/>
            <person name="Mori K."/>
        </authorList>
    </citation>
    <scope>NUCLEOTIDE SEQUENCE</scope>
    <source>
        <strain evidence="13">NBRC 110023</strain>
    </source>
</reference>
<reference evidence="13" key="1">
    <citation type="journal article" date="2014" name="Int. J. Syst. Evol. Microbiol.">
        <title>Complete genome sequence of Corynebacterium casei LMG S-19264T (=DSM 44701T), isolated from a smear-ripened cheese.</title>
        <authorList>
            <consortium name="US DOE Joint Genome Institute (JGI-PGF)"/>
            <person name="Walter F."/>
            <person name="Albersmeier A."/>
            <person name="Kalinowski J."/>
            <person name="Ruckert C."/>
        </authorList>
    </citation>
    <scope>NUCLEOTIDE SEQUENCE</scope>
    <source>
        <strain evidence="13">NBRC 110023</strain>
    </source>
</reference>
<dbReference type="SUPFAM" id="SSF51735">
    <property type="entry name" value="NAD(P)-binding Rossmann-fold domains"/>
    <property type="match status" value="1"/>
</dbReference>
<dbReference type="InterPro" id="IPR003710">
    <property type="entry name" value="ApbA"/>
</dbReference>
<evidence type="ECO:0000256" key="8">
    <source>
        <dbReference type="ARBA" id="ARBA00032024"/>
    </source>
</evidence>
<dbReference type="EC" id="1.1.1.169" evidence="3 10"/>
<feature type="domain" description="Ketopantoate reductase N-terminal" evidence="11">
    <location>
        <begin position="13"/>
        <end position="160"/>
    </location>
</feature>
<dbReference type="InterPro" id="IPR050838">
    <property type="entry name" value="Ketopantoate_reductase"/>
</dbReference>
<comment type="caution">
    <text evidence="13">The sequence shown here is derived from an EMBL/GenBank/DDBJ whole genome shotgun (WGS) entry which is preliminary data.</text>
</comment>
<dbReference type="PANTHER" id="PTHR43765">
    <property type="entry name" value="2-DEHYDROPANTOATE 2-REDUCTASE-RELATED"/>
    <property type="match status" value="1"/>
</dbReference>
<evidence type="ECO:0000256" key="10">
    <source>
        <dbReference type="RuleBase" id="RU362068"/>
    </source>
</evidence>
<keyword evidence="6 10" id="KW-0521">NADP</keyword>
<proteinExistence type="inferred from homology"/>
<accession>A0AA37WGH6</accession>
<dbReference type="PROSITE" id="PS51257">
    <property type="entry name" value="PROKAR_LIPOPROTEIN"/>
    <property type="match status" value="1"/>
</dbReference>
<evidence type="ECO:0000256" key="4">
    <source>
        <dbReference type="ARBA" id="ARBA00019465"/>
    </source>
</evidence>
<evidence type="ECO:0000256" key="9">
    <source>
        <dbReference type="ARBA" id="ARBA00048793"/>
    </source>
</evidence>
<dbReference type="NCBIfam" id="TIGR00745">
    <property type="entry name" value="apbA_panE"/>
    <property type="match status" value="1"/>
</dbReference>
<evidence type="ECO:0000256" key="3">
    <source>
        <dbReference type="ARBA" id="ARBA00013014"/>
    </source>
</evidence>
<sequence length="350" mass="39522">MPKIPQHDAHHIVFGAGLIGCYLGASLIKSRQLLSLYIKPEKADELHAHYSISDYLGNTYTVSNLPNLVDKNNIDNLHEKADVLWLTVKCTSLEDVIEEVKNCIDEQTIIICCQNGVNTHKGIKLAFPQNEVIRAMVPFNVVQKHPGNFHRSSEGNLTLEVTSTIETSIKWLVSQLASDNLPIDISYQMTALQWAKLQLNLSNAVNALIDVPVKEMLQDRRYRLVIALLMDELLKVTKKQKIKLPKITNLPNKWLPVFLRLPNAIFNLLAQKMLTIDPLARSSMFWDLSANKTTEVDFINGKVIDEAAKLDISAPGNRLITALIKKREHGKTDTHVDILKRFDSLLKSHK</sequence>
<comment type="similarity">
    <text evidence="2 10">Belongs to the ketopantoate reductase family.</text>
</comment>
<dbReference type="Gene3D" id="1.10.1040.10">
    <property type="entry name" value="N-(1-d-carboxylethyl)-l-norvaline Dehydrogenase, domain 2"/>
    <property type="match status" value="1"/>
</dbReference>
<evidence type="ECO:0000256" key="6">
    <source>
        <dbReference type="ARBA" id="ARBA00022857"/>
    </source>
</evidence>
<keyword evidence="7 10" id="KW-0560">Oxidoreductase</keyword>
<dbReference type="RefSeq" id="WP_284216475.1">
    <property type="nucleotide sequence ID" value="NZ_BSOT01000005.1"/>
</dbReference>
<keyword evidence="14" id="KW-1185">Reference proteome</keyword>
<dbReference type="AlphaFoldDB" id="A0AA37WGH6"/>
<evidence type="ECO:0000256" key="2">
    <source>
        <dbReference type="ARBA" id="ARBA00007870"/>
    </source>
</evidence>
<name>A0AA37WGH6_9ALTE</name>
<dbReference type="Proteomes" id="UP001156601">
    <property type="component" value="Unassembled WGS sequence"/>
</dbReference>
<protein>
    <recommendedName>
        <fullName evidence="4 10">2-dehydropantoate 2-reductase</fullName>
        <ecNumber evidence="3 10">1.1.1.169</ecNumber>
    </recommendedName>
    <alternativeName>
        <fullName evidence="8 10">Ketopantoate reductase</fullName>
    </alternativeName>
</protein>
<dbReference type="SUPFAM" id="SSF48179">
    <property type="entry name" value="6-phosphogluconate dehydrogenase C-terminal domain-like"/>
    <property type="match status" value="1"/>
</dbReference>
<evidence type="ECO:0000256" key="7">
    <source>
        <dbReference type="ARBA" id="ARBA00023002"/>
    </source>
</evidence>
<keyword evidence="5 10" id="KW-0566">Pantothenate biosynthesis</keyword>
<dbReference type="GO" id="GO:0008677">
    <property type="term" value="F:2-dehydropantoate 2-reductase activity"/>
    <property type="evidence" value="ECO:0007669"/>
    <property type="project" value="UniProtKB-EC"/>
</dbReference>
<evidence type="ECO:0000313" key="13">
    <source>
        <dbReference type="EMBL" id="GLR70171.1"/>
    </source>
</evidence>
<dbReference type="InterPro" id="IPR013328">
    <property type="entry name" value="6PGD_dom2"/>
</dbReference>
<dbReference type="GO" id="GO:0015940">
    <property type="term" value="P:pantothenate biosynthetic process"/>
    <property type="evidence" value="ECO:0007669"/>
    <property type="project" value="UniProtKB-KW"/>
</dbReference>
<dbReference type="InterPro" id="IPR013752">
    <property type="entry name" value="KPA_reductase"/>
</dbReference>
<evidence type="ECO:0000256" key="5">
    <source>
        <dbReference type="ARBA" id="ARBA00022655"/>
    </source>
</evidence>
<feature type="domain" description="Ketopantoate reductase C-terminal" evidence="12">
    <location>
        <begin position="190"/>
        <end position="328"/>
    </location>
</feature>
<comment type="pathway">
    <text evidence="1 10">Cofactor biosynthesis; (R)-pantothenate biosynthesis; (R)-pantoate from 3-methyl-2-oxobutanoate: step 2/2.</text>
</comment>
<evidence type="ECO:0000259" key="12">
    <source>
        <dbReference type="Pfam" id="PF08546"/>
    </source>
</evidence>
<dbReference type="InterPro" id="IPR036291">
    <property type="entry name" value="NAD(P)-bd_dom_sf"/>
</dbReference>
<evidence type="ECO:0000256" key="1">
    <source>
        <dbReference type="ARBA" id="ARBA00004994"/>
    </source>
</evidence>
<organism evidence="13 14">
    <name type="scientific">Agaribacter marinus</name>
    <dbReference type="NCBI Taxonomy" id="1431249"/>
    <lineage>
        <taxon>Bacteria</taxon>
        <taxon>Pseudomonadati</taxon>
        <taxon>Pseudomonadota</taxon>
        <taxon>Gammaproteobacteria</taxon>
        <taxon>Alteromonadales</taxon>
        <taxon>Alteromonadaceae</taxon>
        <taxon>Agaribacter</taxon>
    </lineage>
</organism>
<gene>
    <name evidence="13" type="primary">panE-3</name>
    <name evidence="13" type="ORF">GCM10007852_10790</name>
</gene>
<dbReference type="EMBL" id="BSOT01000005">
    <property type="protein sequence ID" value="GLR70171.1"/>
    <property type="molecule type" value="Genomic_DNA"/>
</dbReference>
<evidence type="ECO:0000313" key="14">
    <source>
        <dbReference type="Proteomes" id="UP001156601"/>
    </source>
</evidence>
<dbReference type="InterPro" id="IPR008927">
    <property type="entry name" value="6-PGluconate_DH-like_C_sf"/>
</dbReference>
<dbReference type="Gene3D" id="3.40.50.720">
    <property type="entry name" value="NAD(P)-binding Rossmann-like Domain"/>
    <property type="match status" value="1"/>
</dbReference>
<comment type="catalytic activity">
    <reaction evidence="9 10">
        <text>(R)-pantoate + NADP(+) = 2-dehydropantoate + NADPH + H(+)</text>
        <dbReference type="Rhea" id="RHEA:16233"/>
        <dbReference type="ChEBI" id="CHEBI:11561"/>
        <dbReference type="ChEBI" id="CHEBI:15378"/>
        <dbReference type="ChEBI" id="CHEBI:15980"/>
        <dbReference type="ChEBI" id="CHEBI:57783"/>
        <dbReference type="ChEBI" id="CHEBI:58349"/>
        <dbReference type="EC" id="1.1.1.169"/>
    </reaction>
</comment>
<comment type="function">
    <text evidence="10">Catalyzes the NADPH-dependent reduction of ketopantoate into pantoic acid.</text>
</comment>
<dbReference type="GO" id="GO:0050661">
    <property type="term" value="F:NADP binding"/>
    <property type="evidence" value="ECO:0007669"/>
    <property type="project" value="TreeGrafter"/>
</dbReference>
<dbReference type="Pfam" id="PF08546">
    <property type="entry name" value="ApbA_C"/>
    <property type="match status" value="1"/>
</dbReference>
<evidence type="ECO:0000259" key="11">
    <source>
        <dbReference type="Pfam" id="PF02558"/>
    </source>
</evidence>
<dbReference type="GO" id="GO:0005737">
    <property type="term" value="C:cytoplasm"/>
    <property type="evidence" value="ECO:0007669"/>
    <property type="project" value="TreeGrafter"/>
</dbReference>
<dbReference type="InterPro" id="IPR013332">
    <property type="entry name" value="KPR_N"/>
</dbReference>
<dbReference type="Pfam" id="PF02558">
    <property type="entry name" value="ApbA"/>
    <property type="match status" value="1"/>
</dbReference>
<dbReference type="PANTHER" id="PTHR43765:SF2">
    <property type="entry name" value="2-DEHYDROPANTOATE 2-REDUCTASE"/>
    <property type="match status" value="1"/>
</dbReference>